<dbReference type="AlphaFoldDB" id="A0A267MJ51"/>
<feature type="domain" description="PASTA" evidence="5">
    <location>
        <begin position="596"/>
        <end position="661"/>
    </location>
</feature>
<accession>A0A267MJ51</accession>
<dbReference type="PANTHER" id="PTHR30627">
    <property type="entry name" value="PEPTIDOGLYCAN D,D-TRANSPEPTIDASE"/>
    <property type="match status" value="1"/>
</dbReference>
<dbReference type="RefSeq" id="WP_095134177.1">
    <property type="nucleotide sequence ID" value="NZ_NIBG01000011.1"/>
</dbReference>
<dbReference type="GO" id="GO:0071555">
    <property type="term" value="P:cell wall organization"/>
    <property type="evidence" value="ECO:0007669"/>
    <property type="project" value="TreeGrafter"/>
</dbReference>
<evidence type="ECO:0000259" key="5">
    <source>
        <dbReference type="PROSITE" id="PS51178"/>
    </source>
</evidence>
<dbReference type="Proteomes" id="UP000216024">
    <property type="component" value="Unassembled WGS sequence"/>
</dbReference>
<protein>
    <submittedName>
        <fullName evidence="6">Stage V sporulation protein D</fullName>
    </submittedName>
</protein>
<keyword evidence="4" id="KW-0812">Transmembrane</keyword>
<dbReference type="Pfam" id="PF03717">
    <property type="entry name" value="PBP_dimer"/>
    <property type="match status" value="1"/>
</dbReference>
<dbReference type="NCBIfam" id="TIGR02214">
    <property type="entry name" value="spoVD_pbp"/>
    <property type="match status" value="1"/>
</dbReference>
<dbReference type="GO" id="GO:0005886">
    <property type="term" value="C:plasma membrane"/>
    <property type="evidence" value="ECO:0007669"/>
    <property type="project" value="TreeGrafter"/>
</dbReference>
<keyword evidence="3 4" id="KW-0472">Membrane</keyword>
<dbReference type="Pfam" id="PF00905">
    <property type="entry name" value="Transpeptidase"/>
    <property type="match status" value="1"/>
</dbReference>
<gene>
    <name evidence="6" type="ORF">CCE28_13080</name>
</gene>
<dbReference type="InterPro" id="IPR005543">
    <property type="entry name" value="PASTA_dom"/>
</dbReference>
<evidence type="ECO:0000313" key="7">
    <source>
        <dbReference type="Proteomes" id="UP000216024"/>
    </source>
</evidence>
<sequence length="662" mass="73764">MAIPSITNKKRLVLLLFLSSIALLLLVFRLGWIQIVKGEKYREMAQVQQTRDIPIPAKRGIIYDRNGKELAISASTYTVWARPTEVTKSGKADDTVAKLAEILGENEEDIRKKVTRKNTSLVKVKKWIEKETADSIRKEGLKGISIAEDNRRYYPFGNFASHVIGHTTDDNMGLSGVELKYDKYLSGLPGRWIKNTDAAGRQLYYGTDKYYEAENGLNVVLTIDEIIQHFTEKALSNTLAATKAKRVFGIVMDPKTGDVLAMSVKPDYDPNDARTPLDENLKREYDVADNKEKSKIWNKMWRNPIISDTYEPGSTFKLITSAAGLEEGVVAPDSSFHSPGYIVVAGQRLKCWRYYRPHGHQSFTEGVQNSCNPVFVEVGQRLGIEKYYEYLDAFGFTNTTGIDLPGEGRAIIQNKNIIGPVELATMSYGQGISVTPLQLISAISAVGNDGKLMKPRIVKELVDDEGNVIHRYEPNMVRQVISEKTAKELSTIMESVVSDGSGKKAYIPGYRVGGKTGTADKVIDGRYAKGKTYSSFISLAPANDPKLAVLVVVDEPQGVRFGSLTAAPAVGEILKDSLRYLEVEPQFNEEEVKEYEKAEVSVPEIRNLPLKEAAQILSKNNLRYETEPMNVENSDITIIDQFPKPGAKVLENSVIILYLKKE</sequence>
<feature type="transmembrane region" description="Helical" evidence="4">
    <location>
        <begin position="12"/>
        <end position="32"/>
    </location>
</feature>
<evidence type="ECO:0000256" key="2">
    <source>
        <dbReference type="ARBA" id="ARBA00007171"/>
    </source>
</evidence>
<dbReference type="CDD" id="cd06576">
    <property type="entry name" value="PASTA_Pbp2x-like_1"/>
    <property type="match status" value="1"/>
</dbReference>
<reference evidence="6 7" key="1">
    <citation type="submission" date="2017-06" db="EMBL/GenBank/DDBJ databases">
        <title>Draft genome sequence of anaerobic fermentative bacterium Anaeromicrobium sediminis DY2726D isolated from West Pacific Ocean sediments.</title>
        <authorList>
            <person name="Zeng X."/>
        </authorList>
    </citation>
    <scope>NUCLEOTIDE SEQUENCE [LARGE SCALE GENOMIC DNA]</scope>
    <source>
        <strain evidence="6 7">DY2726D</strain>
    </source>
</reference>
<dbReference type="PANTHER" id="PTHR30627:SF1">
    <property type="entry name" value="PEPTIDOGLYCAN D,D-TRANSPEPTIDASE FTSI"/>
    <property type="match status" value="1"/>
</dbReference>
<dbReference type="GO" id="GO:0008658">
    <property type="term" value="F:penicillin binding"/>
    <property type="evidence" value="ECO:0007669"/>
    <property type="project" value="InterPro"/>
</dbReference>
<dbReference type="InterPro" id="IPR050515">
    <property type="entry name" value="Beta-lactam/transpept"/>
</dbReference>
<evidence type="ECO:0000313" key="6">
    <source>
        <dbReference type="EMBL" id="PAB58823.1"/>
    </source>
</evidence>
<keyword evidence="4" id="KW-1133">Transmembrane helix</keyword>
<dbReference type="SUPFAM" id="SSF56519">
    <property type="entry name" value="Penicillin binding protein dimerisation domain"/>
    <property type="match status" value="1"/>
</dbReference>
<dbReference type="InterPro" id="IPR011927">
    <property type="entry name" value="SpoVD_pbp"/>
</dbReference>
<dbReference type="InterPro" id="IPR005311">
    <property type="entry name" value="PBP_dimer"/>
</dbReference>
<dbReference type="InterPro" id="IPR036138">
    <property type="entry name" value="PBP_dimer_sf"/>
</dbReference>
<evidence type="ECO:0000256" key="1">
    <source>
        <dbReference type="ARBA" id="ARBA00004370"/>
    </source>
</evidence>
<dbReference type="InterPro" id="IPR012338">
    <property type="entry name" value="Beta-lactam/transpept-like"/>
</dbReference>
<proteinExistence type="inferred from homology"/>
<dbReference type="PROSITE" id="PS51178">
    <property type="entry name" value="PASTA"/>
    <property type="match status" value="1"/>
</dbReference>
<comment type="similarity">
    <text evidence="2">Belongs to the transpeptidase family.</text>
</comment>
<name>A0A267MJ51_9FIRM</name>
<dbReference type="InterPro" id="IPR001460">
    <property type="entry name" value="PCN-bd_Tpept"/>
</dbReference>
<comment type="caution">
    <text evidence="6">The sequence shown here is derived from an EMBL/GenBank/DDBJ whole genome shotgun (WGS) entry which is preliminary data.</text>
</comment>
<dbReference type="Pfam" id="PF03793">
    <property type="entry name" value="PASTA"/>
    <property type="match status" value="1"/>
</dbReference>
<dbReference type="Gene3D" id="3.90.1310.10">
    <property type="entry name" value="Penicillin-binding protein 2a (Domain 2)"/>
    <property type="match status" value="1"/>
</dbReference>
<dbReference type="SUPFAM" id="SSF54184">
    <property type="entry name" value="Penicillin-binding protein 2x (pbp-2x), c-terminal domain"/>
    <property type="match status" value="1"/>
</dbReference>
<comment type="subcellular location">
    <subcellularLocation>
        <location evidence="1">Membrane</location>
    </subcellularLocation>
</comment>
<evidence type="ECO:0000256" key="3">
    <source>
        <dbReference type="ARBA" id="ARBA00023136"/>
    </source>
</evidence>
<dbReference type="Gene3D" id="3.30.10.20">
    <property type="match status" value="1"/>
</dbReference>
<dbReference type="Gene3D" id="3.40.710.10">
    <property type="entry name" value="DD-peptidase/beta-lactamase superfamily"/>
    <property type="match status" value="1"/>
</dbReference>
<dbReference type="SUPFAM" id="SSF56601">
    <property type="entry name" value="beta-lactamase/transpeptidase-like"/>
    <property type="match status" value="1"/>
</dbReference>
<evidence type="ECO:0000256" key="4">
    <source>
        <dbReference type="SAM" id="Phobius"/>
    </source>
</evidence>
<dbReference type="SMART" id="SM00740">
    <property type="entry name" value="PASTA"/>
    <property type="match status" value="1"/>
</dbReference>
<dbReference type="OrthoDB" id="9804124at2"/>
<organism evidence="6 7">
    <name type="scientific">Anaeromicrobium sediminis</name>
    <dbReference type="NCBI Taxonomy" id="1478221"/>
    <lineage>
        <taxon>Bacteria</taxon>
        <taxon>Bacillati</taxon>
        <taxon>Bacillota</taxon>
        <taxon>Clostridia</taxon>
        <taxon>Peptostreptococcales</taxon>
        <taxon>Thermotaleaceae</taxon>
        <taxon>Anaeromicrobium</taxon>
    </lineage>
</organism>
<keyword evidence="7" id="KW-1185">Reference proteome</keyword>
<dbReference type="EMBL" id="NIBG01000011">
    <property type="protein sequence ID" value="PAB58823.1"/>
    <property type="molecule type" value="Genomic_DNA"/>
</dbReference>